<feature type="non-terminal residue" evidence="1">
    <location>
        <position position="1"/>
    </location>
</feature>
<dbReference type="Gene3D" id="3.30.70.270">
    <property type="match status" value="2"/>
</dbReference>
<comment type="caution">
    <text evidence="1">The sequence shown here is derived from an EMBL/GenBank/DDBJ whole genome shotgun (WGS) entry which is preliminary data.</text>
</comment>
<protein>
    <submittedName>
        <fullName evidence="1">7984_t:CDS:1</fullName>
    </submittedName>
</protein>
<dbReference type="AlphaFoldDB" id="A0A9W4T8G3"/>
<sequence length="94" mass="11238">IRDSNLRIKPNKCHFCSQKIKFLGHIVNEQGIQPDPLKITKVVNYLVSRNLTELRVFLSLASYYKRFIKDFSKILSPFYKLTEKKTLYQWSNER</sequence>
<name>A0A9W4T8G3_9GLOM</name>
<dbReference type="Proteomes" id="UP001153678">
    <property type="component" value="Unassembled WGS sequence"/>
</dbReference>
<dbReference type="EMBL" id="CAMKVN010014084">
    <property type="protein sequence ID" value="CAI2196344.1"/>
    <property type="molecule type" value="Genomic_DNA"/>
</dbReference>
<dbReference type="InterPro" id="IPR043502">
    <property type="entry name" value="DNA/RNA_pol_sf"/>
</dbReference>
<evidence type="ECO:0000313" key="1">
    <source>
        <dbReference type="EMBL" id="CAI2196344.1"/>
    </source>
</evidence>
<reference evidence="1" key="1">
    <citation type="submission" date="2022-08" db="EMBL/GenBank/DDBJ databases">
        <authorList>
            <person name="Kallberg Y."/>
            <person name="Tangrot J."/>
            <person name="Rosling A."/>
        </authorList>
    </citation>
    <scope>NUCLEOTIDE SEQUENCE</scope>
    <source>
        <strain evidence="1">Wild A</strain>
    </source>
</reference>
<keyword evidence="2" id="KW-1185">Reference proteome</keyword>
<organism evidence="1 2">
    <name type="scientific">Funneliformis geosporum</name>
    <dbReference type="NCBI Taxonomy" id="1117311"/>
    <lineage>
        <taxon>Eukaryota</taxon>
        <taxon>Fungi</taxon>
        <taxon>Fungi incertae sedis</taxon>
        <taxon>Mucoromycota</taxon>
        <taxon>Glomeromycotina</taxon>
        <taxon>Glomeromycetes</taxon>
        <taxon>Glomerales</taxon>
        <taxon>Glomeraceae</taxon>
        <taxon>Funneliformis</taxon>
    </lineage>
</organism>
<dbReference type="InterPro" id="IPR050951">
    <property type="entry name" value="Retrovirus_Pol_polyprotein"/>
</dbReference>
<gene>
    <name evidence="1" type="ORF">FWILDA_LOCUS17531</name>
</gene>
<proteinExistence type="predicted"/>
<evidence type="ECO:0000313" key="2">
    <source>
        <dbReference type="Proteomes" id="UP001153678"/>
    </source>
</evidence>
<dbReference type="PANTHER" id="PTHR37984:SF5">
    <property type="entry name" value="PROTEIN NYNRIN-LIKE"/>
    <property type="match status" value="1"/>
</dbReference>
<accession>A0A9W4T8G3</accession>
<dbReference type="OrthoDB" id="5593162at2759"/>
<dbReference type="SUPFAM" id="SSF56672">
    <property type="entry name" value="DNA/RNA polymerases"/>
    <property type="match status" value="1"/>
</dbReference>
<dbReference type="PANTHER" id="PTHR37984">
    <property type="entry name" value="PROTEIN CBG26694"/>
    <property type="match status" value="1"/>
</dbReference>
<dbReference type="InterPro" id="IPR043128">
    <property type="entry name" value="Rev_trsase/Diguanyl_cyclase"/>
</dbReference>